<dbReference type="EnsemblPlants" id="AET3Gv21051700.42">
    <property type="protein sequence ID" value="AET3Gv21051700.42"/>
    <property type="gene ID" value="AET3Gv21051700"/>
</dbReference>
<reference evidence="1" key="3">
    <citation type="journal article" date="2017" name="Nature">
        <title>Genome sequence of the progenitor of the wheat D genome Aegilops tauschii.</title>
        <authorList>
            <person name="Luo M.C."/>
            <person name="Gu Y.Q."/>
            <person name="Puiu D."/>
            <person name="Wang H."/>
            <person name="Twardziok S.O."/>
            <person name="Deal K.R."/>
            <person name="Huo N."/>
            <person name="Zhu T."/>
            <person name="Wang L."/>
            <person name="Wang Y."/>
            <person name="McGuire P.E."/>
            <person name="Liu S."/>
            <person name="Long H."/>
            <person name="Ramasamy R.K."/>
            <person name="Rodriguez J.C."/>
            <person name="Van S.L."/>
            <person name="Yuan L."/>
            <person name="Wang Z."/>
            <person name="Xia Z."/>
            <person name="Xiao L."/>
            <person name="Anderson O.D."/>
            <person name="Ouyang S."/>
            <person name="Liang Y."/>
            <person name="Zimin A.V."/>
            <person name="Pertea G."/>
            <person name="Qi P."/>
            <person name="Bennetzen J.L."/>
            <person name="Dai X."/>
            <person name="Dawson M.W."/>
            <person name="Muller H.G."/>
            <person name="Kugler K."/>
            <person name="Rivarola-Duarte L."/>
            <person name="Spannagl M."/>
            <person name="Mayer K.F.X."/>
            <person name="Lu F.H."/>
            <person name="Bevan M.W."/>
            <person name="Leroy P."/>
            <person name="Li P."/>
            <person name="You F.M."/>
            <person name="Sun Q."/>
            <person name="Liu Z."/>
            <person name="Lyons E."/>
            <person name="Wicker T."/>
            <person name="Salzberg S.L."/>
            <person name="Devos K.M."/>
            <person name="Dvorak J."/>
        </authorList>
    </citation>
    <scope>NUCLEOTIDE SEQUENCE [LARGE SCALE GENOMIC DNA]</scope>
    <source>
        <strain evidence="1">cv. AL8/78</strain>
    </source>
</reference>
<keyword evidence="2" id="KW-1185">Reference proteome</keyword>
<protein>
    <submittedName>
        <fullName evidence="1">Uncharacterized protein</fullName>
    </submittedName>
</protein>
<evidence type="ECO:0000313" key="2">
    <source>
        <dbReference type="Proteomes" id="UP000015105"/>
    </source>
</evidence>
<reference evidence="1" key="5">
    <citation type="journal article" date="2021" name="G3 (Bethesda)">
        <title>Aegilops tauschii genome assembly Aet v5.0 features greater sequence contiguity and improved annotation.</title>
        <authorList>
            <person name="Wang L."/>
            <person name="Zhu T."/>
            <person name="Rodriguez J.C."/>
            <person name="Deal K.R."/>
            <person name="Dubcovsky J."/>
            <person name="McGuire P.E."/>
            <person name="Lux T."/>
            <person name="Spannagl M."/>
            <person name="Mayer K.F.X."/>
            <person name="Baldrich P."/>
            <person name="Meyers B.C."/>
            <person name="Huo N."/>
            <person name="Gu Y.Q."/>
            <person name="Zhou H."/>
            <person name="Devos K.M."/>
            <person name="Bennetzen J.L."/>
            <person name="Unver T."/>
            <person name="Budak H."/>
            <person name="Gulick P.J."/>
            <person name="Galiba G."/>
            <person name="Kalapos B."/>
            <person name="Nelson D.R."/>
            <person name="Li P."/>
            <person name="You F.M."/>
            <person name="Luo M.C."/>
            <person name="Dvorak J."/>
        </authorList>
    </citation>
    <scope>NUCLEOTIDE SEQUENCE [LARGE SCALE GENOMIC DNA]</scope>
    <source>
        <strain evidence="1">cv. AL8/78</strain>
    </source>
</reference>
<sequence length="154" mass="18214">MLPYLIYMMMDCEKMGYRIDWLKKVKELSPQQYIKLGNTRSLDSLLIVVMHNNFQFMFPVNFMDCWSVYILEKDKKIVMVLDPTETYPEDEIKIKHEPLAKKFQKRFCNLFNDVYGAGLVETTGSSFVYPLEAQHEPCSRQGCLCCALRPELYW</sequence>
<proteinExistence type="predicted"/>
<dbReference type="Proteomes" id="UP000015105">
    <property type="component" value="Chromosome 3D"/>
</dbReference>
<accession>A0A453GJT1</accession>
<organism evidence="1 2">
    <name type="scientific">Aegilops tauschii subsp. strangulata</name>
    <name type="common">Goatgrass</name>
    <dbReference type="NCBI Taxonomy" id="200361"/>
    <lineage>
        <taxon>Eukaryota</taxon>
        <taxon>Viridiplantae</taxon>
        <taxon>Streptophyta</taxon>
        <taxon>Embryophyta</taxon>
        <taxon>Tracheophyta</taxon>
        <taxon>Spermatophyta</taxon>
        <taxon>Magnoliopsida</taxon>
        <taxon>Liliopsida</taxon>
        <taxon>Poales</taxon>
        <taxon>Poaceae</taxon>
        <taxon>BOP clade</taxon>
        <taxon>Pooideae</taxon>
        <taxon>Triticodae</taxon>
        <taxon>Triticeae</taxon>
        <taxon>Triticinae</taxon>
        <taxon>Aegilops</taxon>
    </lineage>
</organism>
<evidence type="ECO:0000313" key="1">
    <source>
        <dbReference type="EnsemblPlants" id="AET3Gv21051700.42"/>
    </source>
</evidence>
<name>A0A453GJT1_AEGTS</name>
<reference evidence="1" key="4">
    <citation type="submission" date="2019-03" db="UniProtKB">
        <authorList>
            <consortium name="EnsemblPlants"/>
        </authorList>
    </citation>
    <scope>IDENTIFICATION</scope>
</reference>
<reference evidence="2" key="1">
    <citation type="journal article" date="2014" name="Science">
        <title>Ancient hybridizations among the ancestral genomes of bread wheat.</title>
        <authorList>
            <consortium name="International Wheat Genome Sequencing Consortium,"/>
            <person name="Marcussen T."/>
            <person name="Sandve S.R."/>
            <person name="Heier L."/>
            <person name="Spannagl M."/>
            <person name="Pfeifer M."/>
            <person name="Jakobsen K.S."/>
            <person name="Wulff B.B."/>
            <person name="Steuernagel B."/>
            <person name="Mayer K.F."/>
            <person name="Olsen O.A."/>
        </authorList>
    </citation>
    <scope>NUCLEOTIDE SEQUENCE [LARGE SCALE GENOMIC DNA]</scope>
    <source>
        <strain evidence="2">cv. AL8/78</strain>
    </source>
</reference>
<reference evidence="2" key="2">
    <citation type="journal article" date="2017" name="Nat. Plants">
        <title>The Aegilops tauschii genome reveals multiple impacts of transposons.</title>
        <authorList>
            <person name="Zhao G."/>
            <person name="Zou C."/>
            <person name="Li K."/>
            <person name="Wang K."/>
            <person name="Li T."/>
            <person name="Gao L."/>
            <person name="Zhang X."/>
            <person name="Wang H."/>
            <person name="Yang Z."/>
            <person name="Liu X."/>
            <person name="Jiang W."/>
            <person name="Mao L."/>
            <person name="Kong X."/>
            <person name="Jiao Y."/>
            <person name="Jia J."/>
        </authorList>
    </citation>
    <scope>NUCLEOTIDE SEQUENCE [LARGE SCALE GENOMIC DNA]</scope>
    <source>
        <strain evidence="2">cv. AL8/78</strain>
    </source>
</reference>
<dbReference type="AlphaFoldDB" id="A0A453GJT1"/>
<dbReference type="Gramene" id="AET3Gv21051700.42">
    <property type="protein sequence ID" value="AET3Gv21051700.42"/>
    <property type="gene ID" value="AET3Gv21051700"/>
</dbReference>